<dbReference type="Pfam" id="PF06029">
    <property type="entry name" value="AlkA_N"/>
    <property type="match status" value="1"/>
</dbReference>
<keyword evidence="4" id="KW-0808">Transferase</keyword>
<dbReference type="PANTHER" id="PTHR43003:SF13">
    <property type="entry name" value="DNA-3-METHYLADENINE GLYCOSYLASE 2"/>
    <property type="match status" value="1"/>
</dbReference>
<dbReference type="GO" id="GO:0003700">
    <property type="term" value="F:DNA-binding transcription factor activity"/>
    <property type="evidence" value="ECO:0007669"/>
    <property type="project" value="InterPro"/>
</dbReference>
<dbReference type="PROSITE" id="PS01124">
    <property type="entry name" value="HTH_ARAC_FAMILY_2"/>
    <property type="match status" value="1"/>
</dbReference>
<evidence type="ECO:0000256" key="5">
    <source>
        <dbReference type="ARBA" id="ARBA00022763"/>
    </source>
</evidence>
<dbReference type="SUPFAM" id="SSF48150">
    <property type="entry name" value="DNA-glycosylase"/>
    <property type="match status" value="1"/>
</dbReference>
<dbReference type="Pfam" id="PF00730">
    <property type="entry name" value="HhH-GPD"/>
    <property type="match status" value="1"/>
</dbReference>
<keyword evidence="6" id="KW-0805">Transcription regulation</keyword>
<dbReference type="GO" id="GO:0043916">
    <property type="term" value="F:DNA-7-methylguanine glycosylase activity"/>
    <property type="evidence" value="ECO:0007669"/>
    <property type="project" value="TreeGrafter"/>
</dbReference>
<gene>
    <name evidence="11" type="ORF">SAMN05660299_02020</name>
</gene>
<dbReference type="InterPro" id="IPR035451">
    <property type="entry name" value="Ada-like_dom_sf"/>
</dbReference>
<dbReference type="InterPro" id="IPR010316">
    <property type="entry name" value="AlkA_N"/>
</dbReference>
<comment type="catalytic activity">
    <reaction evidence="1">
        <text>Hydrolysis of alkylated DNA, releasing 3-methyladenine, 3-methylguanine, 7-methylguanine and 7-methyladenine.</text>
        <dbReference type="EC" id="3.2.2.21"/>
    </reaction>
</comment>
<keyword evidence="9" id="KW-0234">DNA repair</keyword>
<keyword evidence="4" id="KW-0489">Methyltransferase</keyword>
<dbReference type="Gene3D" id="1.10.340.30">
    <property type="entry name" value="Hypothetical protein, domain 2"/>
    <property type="match status" value="1"/>
</dbReference>
<name>A0A1G9YAC0_9FIRM</name>
<dbReference type="InterPro" id="IPR023170">
    <property type="entry name" value="HhH_base_excis_C"/>
</dbReference>
<dbReference type="InterPro" id="IPR011257">
    <property type="entry name" value="DNA_glycosylase"/>
</dbReference>
<dbReference type="GO" id="GO:0032131">
    <property type="term" value="F:alkylated DNA binding"/>
    <property type="evidence" value="ECO:0007669"/>
    <property type="project" value="TreeGrafter"/>
</dbReference>
<dbReference type="Gene3D" id="1.10.10.60">
    <property type="entry name" value="Homeodomain-like"/>
    <property type="match status" value="2"/>
</dbReference>
<dbReference type="AlphaFoldDB" id="A0A1G9YAC0"/>
<dbReference type="STRING" id="349095.SAMN05660299_02020"/>
<dbReference type="Gene3D" id="1.10.1670.10">
    <property type="entry name" value="Helix-hairpin-Helix base-excision DNA repair enzymes (C-terminal)"/>
    <property type="match status" value="1"/>
</dbReference>
<evidence type="ECO:0000313" key="11">
    <source>
        <dbReference type="EMBL" id="SDN05383.1"/>
    </source>
</evidence>
<keyword evidence="7" id="KW-0010">Activator</keyword>
<dbReference type="EMBL" id="FNHQ01000021">
    <property type="protein sequence ID" value="SDN05383.1"/>
    <property type="molecule type" value="Genomic_DNA"/>
</dbReference>
<evidence type="ECO:0000256" key="2">
    <source>
        <dbReference type="ARBA" id="ARBA00001947"/>
    </source>
</evidence>
<evidence type="ECO:0000256" key="6">
    <source>
        <dbReference type="ARBA" id="ARBA00023015"/>
    </source>
</evidence>
<dbReference type="GO" id="GO:0006285">
    <property type="term" value="P:base-excision repair, AP site formation"/>
    <property type="evidence" value="ECO:0007669"/>
    <property type="project" value="TreeGrafter"/>
</dbReference>
<dbReference type="Gene3D" id="3.40.10.10">
    <property type="entry name" value="DNA Methylphosphotriester Repair Domain"/>
    <property type="match status" value="1"/>
</dbReference>
<dbReference type="GO" id="GO:0006307">
    <property type="term" value="P:DNA alkylation repair"/>
    <property type="evidence" value="ECO:0007669"/>
    <property type="project" value="TreeGrafter"/>
</dbReference>
<dbReference type="InterPro" id="IPR018060">
    <property type="entry name" value="HTH_AraC"/>
</dbReference>
<dbReference type="SUPFAM" id="SSF46689">
    <property type="entry name" value="Homeodomain-like"/>
    <property type="match status" value="2"/>
</dbReference>
<dbReference type="GO" id="GO:0005737">
    <property type="term" value="C:cytoplasm"/>
    <property type="evidence" value="ECO:0007669"/>
    <property type="project" value="TreeGrafter"/>
</dbReference>
<keyword evidence="12" id="KW-1185">Reference proteome</keyword>
<sequence length="492" mass="55543">MEEKKRRIYYAAFRSKDRRFDGQFFVGISSTGIYCRPICRARLPKEENCRYFKTAAEAEQAGFRPCLLCRPELAPEKSFTETGEEIAIQTARLLEEHCGSGVSITVLAKQLACTDRHLRRVFAAAYHVTPVAYLQTCRLLLAKSLLTDTDLSMLEVAMAAGFGSLRRFNELFKKQYHLAPTALRKELKKKREKNEVLTVGIGYHPPYEWKKMLDFLSLRAIPGVEVVQNDCYMRTMSQVDRQGIYRSGWIKVKNNPVKSVLLVMLSDNLITVIPQILGRIKCLFDVYCDPEIIYTALLSMNTIKSGLCVKGTRVPGCINSFELAVRAVLGQQITIKAAKTLAGRFAETFGTPIETTIQGLSYVFPTAEKIVGLGTTGESKIASLGIISTRARTIKALAQLFYQEDNYCQVYADPEKEIKKLLAIPGIGVWTAGYIAMRAMGCTDIFLETDYGIKKAMEPMTTKEMLQQAEKWRPWRSYAVMNLWDFLSEKGH</sequence>
<keyword evidence="5" id="KW-0227">DNA damage</keyword>
<evidence type="ECO:0000256" key="8">
    <source>
        <dbReference type="ARBA" id="ARBA00023163"/>
    </source>
</evidence>
<dbReference type="Pfam" id="PF12833">
    <property type="entry name" value="HTH_18"/>
    <property type="match status" value="1"/>
</dbReference>
<dbReference type="SUPFAM" id="SSF55945">
    <property type="entry name" value="TATA-box binding protein-like"/>
    <property type="match status" value="1"/>
</dbReference>
<dbReference type="GO" id="GO:0032993">
    <property type="term" value="C:protein-DNA complex"/>
    <property type="evidence" value="ECO:0007669"/>
    <property type="project" value="TreeGrafter"/>
</dbReference>
<dbReference type="SUPFAM" id="SSF57884">
    <property type="entry name" value="Ada DNA repair protein, N-terminal domain (N-Ada 10)"/>
    <property type="match status" value="1"/>
</dbReference>
<dbReference type="GO" id="GO:0008168">
    <property type="term" value="F:methyltransferase activity"/>
    <property type="evidence" value="ECO:0007669"/>
    <property type="project" value="UniProtKB-KW"/>
</dbReference>
<dbReference type="SMART" id="SM00478">
    <property type="entry name" value="ENDO3c"/>
    <property type="match status" value="1"/>
</dbReference>
<dbReference type="EC" id="3.2.2.21" evidence="3"/>
<dbReference type="SMART" id="SM00342">
    <property type="entry name" value="HTH_ARAC"/>
    <property type="match status" value="1"/>
</dbReference>
<evidence type="ECO:0000259" key="10">
    <source>
        <dbReference type="PROSITE" id="PS01124"/>
    </source>
</evidence>
<evidence type="ECO:0000256" key="1">
    <source>
        <dbReference type="ARBA" id="ARBA00000086"/>
    </source>
</evidence>
<dbReference type="InterPro" id="IPR009057">
    <property type="entry name" value="Homeodomain-like_sf"/>
</dbReference>
<dbReference type="InterPro" id="IPR037046">
    <property type="entry name" value="AlkA_N_sf"/>
</dbReference>
<proteinExistence type="predicted"/>
<dbReference type="SMART" id="SM01009">
    <property type="entry name" value="AlkA_N"/>
    <property type="match status" value="1"/>
</dbReference>
<accession>A0A1G9YAC0</accession>
<keyword evidence="8" id="KW-0804">Transcription</keyword>
<dbReference type="GO" id="GO:0043565">
    <property type="term" value="F:sequence-specific DNA binding"/>
    <property type="evidence" value="ECO:0007669"/>
    <property type="project" value="InterPro"/>
</dbReference>
<evidence type="ECO:0000256" key="3">
    <source>
        <dbReference type="ARBA" id="ARBA00012000"/>
    </source>
</evidence>
<organism evidence="11 12">
    <name type="scientific">Megasphaera paucivorans</name>
    <dbReference type="NCBI Taxonomy" id="349095"/>
    <lineage>
        <taxon>Bacteria</taxon>
        <taxon>Bacillati</taxon>
        <taxon>Bacillota</taxon>
        <taxon>Negativicutes</taxon>
        <taxon>Veillonellales</taxon>
        <taxon>Veillonellaceae</taxon>
        <taxon>Megasphaera</taxon>
    </lineage>
</organism>
<dbReference type="GO" id="GO:0008725">
    <property type="term" value="F:DNA-3-methyladenine glycosylase activity"/>
    <property type="evidence" value="ECO:0007669"/>
    <property type="project" value="TreeGrafter"/>
</dbReference>
<evidence type="ECO:0000313" key="12">
    <source>
        <dbReference type="Proteomes" id="UP000199309"/>
    </source>
</evidence>
<dbReference type="Gene3D" id="3.30.310.20">
    <property type="entry name" value="DNA-3-methyladenine glycosylase AlkA, N-terminal domain"/>
    <property type="match status" value="1"/>
</dbReference>
<dbReference type="RefSeq" id="WP_091651382.1">
    <property type="nucleotide sequence ID" value="NZ_FNHQ01000021.1"/>
</dbReference>
<dbReference type="GO" id="GO:0032259">
    <property type="term" value="P:methylation"/>
    <property type="evidence" value="ECO:0007669"/>
    <property type="project" value="UniProtKB-KW"/>
</dbReference>
<dbReference type="GO" id="GO:0008270">
    <property type="term" value="F:zinc ion binding"/>
    <property type="evidence" value="ECO:0007669"/>
    <property type="project" value="InterPro"/>
</dbReference>
<dbReference type="PANTHER" id="PTHR43003">
    <property type="entry name" value="DNA-3-METHYLADENINE GLYCOSYLASE"/>
    <property type="match status" value="1"/>
</dbReference>
<dbReference type="InterPro" id="IPR003265">
    <property type="entry name" value="HhH-GPD_domain"/>
</dbReference>
<evidence type="ECO:0000256" key="7">
    <source>
        <dbReference type="ARBA" id="ARBA00023159"/>
    </source>
</evidence>
<dbReference type="Proteomes" id="UP000199309">
    <property type="component" value="Unassembled WGS sequence"/>
</dbReference>
<dbReference type="Pfam" id="PF02805">
    <property type="entry name" value="Ada_Zn_binding"/>
    <property type="match status" value="1"/>
</dbReference>
<evidence type="ECO:0000256" key="9">
    <source>
        <dbReference type="ARBA" id="ARBA00023204"/>
    </source>
</evidence>
<feature type="domain" description="HTH araC/xylS-type" evidence="10">
    <location>
        <begin position="88"/>
        <end position="186"/>
    </location>
</feature>
<protein>
    <recommendedName>
        <fullName evidence="3">DNA-3-methyladenine glycosylase II</fullName>
        <ecNumber evidence="3">3.2.2.21</ecNumber>
    </recommendedName>
</protein>
<dbReference type="InterPro" id="IPR051912">
    <property type="entry name" value="Alkylbase_DNA_Glycosylase/TA"/>
</dbReference>
<dbReference type="InterPro" id="IPR004026">
    <property type="entry name" value="Ada_DNA_repair_Zn-bd"/>
</dbReference>
<evidence type="ECO:0000256" key="4">
    <source>
        <dbReference type="ARBA" id="ARBA00022603"/>
    </source>
</evidence>
<dbReference type="OrthoDB" id="9785929at2"/>
<reference evidence="11 12" key="1">
    <citation type="submission" date="2016-10" db="EMBL/GenBank/DDBJ databases">
        <authorList>
            <person name="de Groot N.N."/>
        </authorList>
    </citation>
    <scope>NUCLEOTIDE SEQUENCE [LARGE SCALE GENOMIC DNA]</scope>
    <source>
        <strain evidence="11 12">DSM 16981</strain>
    </source>
</reference>
<comment type="cofactor">
    <cofactor evidence="2">
        <name>Zn(2+)</name>
        <dbReference type="ChEBI" id="CHEBI:29105"/>
    </cofactor>
</comment>
<dbReference type="CDD" id="cd00056">
    <property type="entry name" value="ENDO3c"/>
    <property type="match status" value="1"/>
</dbReference>